<feature type="domain" description="Thioesterase" evidence="3">
    <location>
        <begin position="62"/>
        <end position="132"/>
    </location>
</feature>
<gene>
    <name evidence="4" type="ORF">SAMN05443999_101370</name>
</gene>
<dbReference type="Pfam" id="PF03061">
    <property type="entry name" value="4HBT"/>
    <property type="match status" value="1"/>
</dbReference>
<dbReference type="STRING" id="1287727.SAMN05443999_101370"/>
<dbReference type="PANTHER" id="PTHR21660">
    <property type="entry name" value="THIOESTERASE SUPERFAMILY MEMBER-RELATED"/>
    <property type="match status" value="1"/>
</dbReference>
<evidence type="ECO:0000313" key="5">
    <source>
        <dbReference type="Proteomes" id="UP000199582"/>
    </source>
</evidence>
<evidence type="ECO:0000259" key="3">
    <source>
        <dbReference type="Pfam" id="PF03061"/>
    </source>
</evidence>
<sequence length="152" mass="16221">MPDRQALLARSGLEFMQEMIAGHLPAPPIGATLGFWPVSAEPGCVVFEGKPAFDVTNPMRGVHGGWYAAILDSCMGCAVMTELARGEVYTTLEFKVNITRALPLDCPVRAIGTVQHKGRSTAVAMGELRGLDDDRLYATGSTTCIILQPEAG</sequence>
<proteinExistence type="inferred from homology"/>
<dbReference type="SUPFAM" id="SSF54637">
    <property type="entry name" value="Thioesterase/thiol ester dehydrase-isomerase"/>
    <property type="match status" value="1"/>
</dbReference>
<keyword evidence="2" id="KW-0378">Hydrolase</keyword>
<dbReference type="EMBL" id="FOAG01000001">
    <property type="protein sequence ID" value="SEK40794.1"/>
    <property type="molecule type" value="Genomic_DNA"/>
</dbReference>
<dbReference type="NCBIfam" id="TIGR00369">
    <property type="entry name" value="unchar_dom_1"/>
    <property type="match status" value="1"/>
</dbReference>
<dbReference type="InterPro" id="IPR029069">
    <property type="entry name" value="HotDog_dom_sf"/>
</dbReference>
<protein>
    <submittedName>
        <fullName evidence="4">Uncharacterized domain 1-containing protein</fullName>
    </submittedName>
</protein>
<dbReference type="InterPro" id="IPR039298">
    <property type="entry name" value="ACOT13"/>
</dbReference>
<dbReference type="GO" id="GO:0047617">
    <property type="term" value="F:fatty acyl-CoA hydrolase activity"/>
    <property type="evidence" value="ECO:0007669"/>
    <property type="project" value="InterPro"/>
</dbReference>
<evidence type="ECO:0000256" key="1">
    <source>
        <dbReference type="ARBA" id="ARBA00008324"/>
    </source>
</evidence>
<keyword evidence="5" id="KW-1185">Reference proteome</keyword>
<dbReference type="AlphaFoldDB" id="A0A1H7GRY7"/>
<dbReference type="Proteomes" id="UP000199582">
    <property type="component" value="Unassembled WGS sequence"/>
</dbReference>
<dbReference type="InterPro" id="IPR003736">
    <property type="entry name" value="PAAI_dom"/>
</dbReference>
<name>A0A1H7GRY7_9RHOB</name>
<dbReference type="PANTHER" id="PTHR21660:SF1">
    <property type="entry name" value="ACYL-COENZYME A THIOESTERASE 13"/>
    <property type="match status" value="1"/>
</dbReference>
<organism evidence="4 5">
    <name type="scientific">Roseovarius azorensis</name>
    <dbReference type="NCBI Taxonomy" id="1287727"/>
    <lineage>
        <taxon>Bacteria</taxon>
        <taxon>Pseudomonadati</taxon>
        <taxon>Pseudomonadota</taxon>
        <taxon>Alphaproteobacteria</taxon>
        <taxon>Rhodobacterales</taxon>
        <taxon>Roseobacteraceae</taxon>
        <taxon>Roseovarius</taxon>
    </lineage>
</organism>
<dbReference type="InterPro" id="IPR006683">
    <property type="entry name" value="Thioestr_dom"/>
</dbReference>
<reference evidence="4 5" key="1">
    <citation type="submission" date="2016-10" db="EMBL/GenBank/DDBJ databases">
        <authorList>
            <person name="de Groot N.N."/>
        </authorList>
    </citation>
    <scope>NUCLEOTIDE SEQUENCE [LARGE SCALE GENOMIC DNA]</scope>
    <source>
        <strain evidence="4 5">DSM 100674</strain>
    </source>
</reference>
<accession>A0A1H7GRY7</accession>
<dbReference type="CDD" id="cd03443">
    <property type="entry name" value="PaaI_thioesterase"/>
    <property type="match status" value="1"/>
</dbReference>
<evidence type="ECO:0000313" key="4">
    <source>
        <dbReference type="EMBL" id="SEK40794.1"/>
    </source>
</evidence>
<comment type="similarity">
    <text evidence="1">Belongs to the thioesterase PaaI family.</text>
</comment>
<dbReference type="Gene3D" id="3.10.129.10">
    <property type="entry name" value="Hotdog Thioesterase"/>
    <property type="match status" value="1"/>
</dbReference>
<evidence type="ECO:0000256" key="2">
    <source>
        <dbReference type="ARBA" id="ARBA00022801"/>
    </source>
</evidence>